<evidence type="ECO:0000256" key="3">
    <source>
        <dbReference type="SAM" id="MobiDB-lite"/>
    </source>
</evidence>
<keyword evidence="6" id="KW-1185">Reference proteome</keyword>
<keyword evidence="5" id="KW-0687">Ribonucleoprotein</keyword>
<dbReference type="InterPro" id="IPR050832">
    <property type="entry name" value="Bact_Acetyltransf"/>
</dbReference>
<feature type="domain" description="N-acetyltransferase" evidence="4">
    <location>
        <begin position="2"/>
        <end position="153"/>
    </location>
</feature>
<dbReference type="InterPro" id="IPR016181">
    <property type="entry name" value="Acyl_CoA_acyltransferase"/>
</dbReference>
<dbReference type="Gene3D" id="3.40.630.30">
    <property type="match status" value="1"/>
</dbReference>
<feature type="compositionally biased region" description="Polar residues" evidence="3">
    <location>
        <begin position="151"/>
        <end position="160"/>
    </location>
</feature>
<evidence type="ECO:0000313" key="5">
    <source>
        <dbReference type="EMBL" id="MBB5916950.1"/>
    </source>
</evidence>
<proteinExistence type="predicted"/>
<feature type="compositionally biased region" description="Basic and acidic residues" evidence="3">
    <location>
        <begin position="134"/>
        <end position="148"/>
    </location>
</feature>
<keyword evidence="1" id="KW-0808">Transferase</keyword>
<dbReference type="PANTHER" id="PTHR43877">
    <property type="entry name" value="AMINOALKYLPHOSPHONATE N-ACETYLTRANSFERASE-RELATED-RELATED"/>
    <property type="match status" value="1"/>
</dbReference>
<dbReference type="Pfam" id="PF00583">
    <property type="entry name" value="Acetyltransf_1"/>
    <property type="match status" value="1"/>
</dbReference>
<organism evidence="5 6">
    <name type="scientific">Nocardia transvalensis</name>
    <dbReference type="NCBI Taxonomy" id="37333"/>
    <lineage>
        <taxon>Bacteria</taxon>
        <taxon>Bacillati</taxon>
        <taxon>Actinomycetota</taxon>
        <taxon>Actinomycetes</taxon>
        <taxon>Mycobacteriales</taxon>
        <taxon>Nocardiaceae</taxon>
        <taxon>Nocardia</taxon>
    </lineage>
</organism>
<dbReference type="InterPro" id="IPR000182">
    <property type="entry name" value="GNAT_dom"/>
</dbReference>
<name>A0A7W9ULQ0_9NOCA</name>
<dbReference type="GO" id="GO:0005840">
    <property type="term" value="C:ribosome"/>
    <property type="evidence" value="ECO:0007669"/>
    <property type="project" value="UniProtKB-KW"/>
</dbReference>
<dbReference type="AlphaFoldDB" id="A0A7W9ULQ0"/>
<keyword evidence="5" id="KW-0689">Ribosomal protein</keyword>
<evidence type="ECO:0000256" key="1">
    <source>
        <dbReference type="ARBA" id="ARBA00022679"/>
    </source>
</evidence>
<reference evidence="5 6" key="1">
    <citation type="submission" date="2020-08" db="EMBL/GenBank/DDBJ databases">
        <title>Sequencing the genomes of 1000 actinobacteria strains.</title>
        <authorList>
            <person name="Klenk H.-P."/>
        </authorList>
    </citation>
    <scope>NUCLEOTIDE SEQUENCE [LARGE SCALE GENOMIC DNA]</scope>
    <source>
        <strain evidence="5 6">DSM 43582</strain>
    </source>
</reference>
<dbReference type="EMBL" id="JACHIT010000002">
    <property type="protein sequence ID" value="MBB5916950.1"/>
    <property type="molecule type" value="Genomic_DNA"/>
</dbReference>
<feature type="region of interest" description="Disordered" evidence="3">
    <location>
        <begin position="134"/>
        <end position="160"/>
    </location>
</feature>
<evidence type="ECO:0000256" key="2">
    <source>
        <dbReference type="ARBA" id="ARBA00023315"/>
    </source>
</evidence>
<comment type="caution">
    <text evidence="5">The sequence shown here is derived from an EMBL/GenBank/DDBJ whole genome shotgun (WGS) entry which is preliminary data.</text>
</comment>
<keyword evidence="2" id="KW-0012">Acyltransferase</keyword>
<accession>A0A7W9ULQ0</accession>
<dbReference type="PROSITE" id="PS51186">
    <property type="entry name" value="GNAT"/>
    <property type="match status" value="1"/>
</dbReference>
<dbReference type="RefSeq" id="WP_040748348.1">
    <property type="nucleotide sequence ID" value="NZ_JACHIT010000002.1"/>
</dbReference>
<gene>
    <name evidence="5" type="ORF">BJY24_005862</name>
</gene>
<dbReference type="Proteomes" id="UP000540412">
    <property type="component" value="Unassembled WGS sequence"/>
</dbReference>
<evidence type="ECO:0000313" key="6">
    <source>
        <dbReference type="Proteomes" id="UP000540412"/>
    </source>
</evidence>
<protein>
    <submittedName>
        <fullName evidence="5">Ribosomal protein S18 acetylase RimI-like enzyme</fullName>
    </submittedName>
</protein>
<dbReference type="CDD" id="cd04301">
    <property type="entry name" value="NAT_SF"/>
    <property type="match status" value="1"/>
</dbReference>
<sequence>MVEVQVLRSDDWPIWRRLRREALAEAPAAFGSTLAEWSGPGDTEARWRARLTDVPFNVVVRWHGIEAGMVSAYKEEAGTVELISMWVAPHARGRGVADAAVSAVLQWADGRVVGLSVKSDNQAAIRLYERHGFTDAGRSPDDASERRMLRSRSSQISETP</sequence>
<dbReference type="PANTHER" id="PTHR43877:SF2">
    <property type="entry name" value="AMINOALKYLPHOSPHONATE N-ACETYLTRANSFERASE-RELATED"/>
    <property type="match status" value="1"/>
</dbReference>
<dbReference type="GO" id="GO:0016747">
    <property type="term" value="F:acyltransferase activity, transferring groups other than amino-acyl groups"/>
    <property type="evidence" value="ECO:0007669"/>
    <property type="project" value="InterPro"/>
</dbReference>
<evidence type="ECO:0000259" key="4">
    <source>
        <dbReference type="PROSITE" id="PS51186"/>
    </source>
</evidence>
<dbReference type="SUPFAM" id="SSF55729">
    <property type="entry name" value="Acyl-CoA N-acyltransferases (Nat)"/>
    <property type="match status" value="1"/>
</dbReference>